<dbReference type="OrthoDB" id="313097at2157"/>
<dbReference type="CDD" id="cd11532">
    <property type="entry name" value="NTP-PPase_COG4997"/>
    <property type="match status" value="1"/>
</dbReference>
<dbReference type="EMBL" id="CP000743">
    <property type="protein sequence ID" value="ABR56170.1"/>
    <property type="molecule type" value="Genomic_DNA"/>
</dbReference>
<keyword evidence="2" id="KW-1185">Reference proteome</keyword>
<dbReference type="HOGENOM" id="CLU_142081_2_0_2"/>
<dbReference type="Proteomes" id="UP000001106">
    <property type="component" value="Chromosome"/>
</dbReference>
<protein>
    <recommendedName>
        <fullName evidence="3">Phosphoribosyl-ATP pyrophosphohydrolase</fullName>
    </recommendedName>
</protein>
<dbReference type="GeneID" id="5327559"/>
<dbReference type="InterPro" id="IPR038735">
    <property type="entry name" value="MSMEG_1276-like_NTP-PPase_dom"/>
</dbReference>
<evidence type="ECO:0008006" key="3">
    <source>
        <dbReference type="Google" id="ProtNLM"/>
    </source>
</evidence>
<gene>
    <name evidence="1" type="ordered locus">Maeo_0585</name>
</gene>
<dbReference type="RefSeq" id="WP_011973302.1">
    <property type="nucleotide sequence ID" value="NC_009635.1"/>
</dbReference>
<accession>A6UUJ8</accession>
<dbReference type="AlphaFoldDB" id="A6UUJ8"/>
<evidence type="ECO:0000313" key="2">
    <source>
        <dbReference type="Proteomes" id="UP000001106"/>
    </source>
</evidence>
<name>A6UUJ8_META3</name>
<dbReference type="eggNOG" id="arCOG03005">
    <property type="taxonomic scope" value="Archaea"/>
</dbReference>
<reference evidence="1" key="1">
    <citation type="submission" date="2007-06" db="EMBL/GenBank/DDBJ databases">
        <title>Complete sequence of Methanococcus aeolicus Nankai-3.</title>
        <authorList>
            <consortium name="US DOE Joint Genome Institute"/>
            <person name="Copeland A."/>
            <person name="Lucas S."/>
            <person name="Lapidus A."/>
            <person name="Barry K."/>
            <person name="Glavina del Rio T."/>
            <person name="Dalin E."/>
            <person name="Tice H."/>
            <person name="Pitluck S."/>
            <person name="Chain P."/>
            <person name="Malfatti S."/>
            <person name="Shin M."/>
            <person name="Vergez L."/>
            <person name="Schmutz J."/>
            <person name="Larimer F."/>
            <person name="Land M."/>
            <person name="Hauser L."/>
            <person name="Kyrpides N."/>
            <person name="Lykidis A."/>
            <person name="Sieprawska-Lupa M."/>
            <person name="Whitman W.B."/>
            <person name="Richardson P."/>
        </authorList>
    </citation>
    <scope>NUCLEOTIDE SEQUENCE [LARGE SCALE GENOMIC DNA]</scope>
    <source>
        <strain evidence="1">Nankai-3</strain>
    </source>
</reference>
<sequence>MKKTTYNKLIRDKIPEIIKKSGHNPIIYTANDEEYIKRLYDKLIEEIEEFKENPSSEEMADILEVCDAIMSYFRMSSEEVIKVKNKKFKERGGFSKKLILKEVIRDD</sequence>
<dbReference type="KEGG" id="mae:Maeo_0585"/>
<organism evidence="1 2">
    <name type="scientific">Methanococcus aeolicus (strain ATCC BAA-1280 / DSM 17508 / OCM 812 / Nankai-3)</name>
    <dbReference type="NCBI Taxonomy" id="419665"/>
    <lineage>
        <taxon>Archaea</taxon>
        <taxon>Methanobacteriati</taxon>
        <taxon>Methanobacteriota</taxon>
        <taxon>Methanomada group</taxon>
        <taxon>Methanococci</taxon>
        <taxon>Methanococcales</taxon>
        <taxon>Methanococcaceae</taxon>
        <taxon>Methanococcus</taxon>
    </lineage>
</organism>
<evidence type="ECO:0000313" key="1">
    <source>
        <dbReference type="EMBL" id="ABR56170.1"/>
    </source>
</evidence>
<dbReference type="SUPFAM" id="SSF101386">
    <property type="entry name" value="all-alpha NTP pyrophosphatases"/>
    <property type="match status" value="1"/>
</dbReference>
<dbReference type="STRING" id="419665.Maeo_0585"/>
<proteinExistence type="predicted"/>